<dbReference type="AlphaFoldDB" id="W9GQV7"/>
<accession>W9GQV7</accession>
<organism evidence="1 2">
    <name type="scientific">Skermanella stibiiresistens SB22</name>
    <dbReference type="NCBI Taxonomy" id="1385369"/>
    <lineage>
        <taxon>Bacteria</taxon>
        <taxon>Pseudomonadati</taxon>
        <taxon>Pseudomonadota</taxon>
        <taxon>Alphaproteobacteria</taxon>
        <taxon>Rhodospirillales</taxon>
        <taxon>Azospirillaceae</taxon>
        <taxon>Skermanella</taxon>
    </lineage>
</organism>
<dbReference type="STRING" id="1385369.N825_28810"/>
<dbReference type="RefSeq" id="WP_084165273.1">
    <property type="nucleotide sequence ID" value="NZ_AVFL01000047.1"/>
</dbReference>
<keyword evidence="2" id="KW-1185">Reference proteome</keyword>
<proteinExistence type="predicted"/>
<name>W9GQV7_9PROT</name>
<comment type="caution">
    <text evidence="1">The sequence shown here is derived from an EMBL/GenBank/DDBJ whole genome shotgun (WGS) entry which is preliminary data.</text>
</comment>
<reference evidence="1 2" key="1">
    <citation type="submission" date="2013-08" db="EMBL/GenBank/DDBJ databases">
        <title>The genome sequence of Skermanella stibiiresistens.</title>
        <authorList>
            <person name="Zhu W."/>
            <person name="Wang G."/>
        </authorList>
    </citation>
    <scope>NUCLEOTIDE SEQUENCE [LARGE SCALE GENOMIC DNA]</scope>
    <source>
        <strain evidence="1 2">SB22</strain>
    </source>
</reference>
<evidence type="ECO:0000313" key="1">
    <source>
        <dbReference type="EMBL" id="EWY36275.1"/>
    </source>
</evidence>
<protein>
    <submittedName>
        <fullName evidence="1">Uncharacterized protein</fullName>
    </submittedName>
</protein>
<dbReference type="Proteomes" id="UP000019486">
    <property type="component" value="Unassembled WGS sequence"/>
</dbReference>
<evidence type="ECO:0000313" key="2">
    <source>
        <dbReference type="Proteomes" id="UP000019486"/>
    </source>
</evidence>
<dbReference type="OrthoDB" id="489312at2"/>
<sequence>MQFRQGDVLLELVENVPPGARRIAAPSGRLLVASGKDGTHAHVLDAGTGIAAWRLAEGAGGPDYLVVGGKGARLCHEEHAPLALPGGCYRVIRQHEYDPVTAATILVRD</sequence>
<dbReference type="EMBL" id="AVFL01000047">
    <property type="protein sequence ID" value="EWY36275.1"/>
    <property type="molecule type" value="Genomic_DNA"/>
</dbReference>
<gene>
    <name evidence="1" type="ORF">N825_28810</name>
</gene>